<gene>
    <name evidence="1" type="ORF">CALVIDRAFT_437037</name>
</gene>
<proteinExistence type="predicted"/>
<evidence type="ECO:0000313" key="1">
    <source>
        <dbReference type="EMBL" id="KZO89845.1"/>
    </source>
</evidence>
<evidence type="ECO:0000313" key="2">
    <source>
        <dbReference type="Proteomes" id="UP000076738"/>
    </source>
</evidence>
<reference evidence="1 2" key="1">
    <citation type="journal article" date="2016" name="Mol. Biol. Evol.">
        <title>Comparative Genomics of Early-Diverging Mushroom-Forming Fungi Provides Insights into the Origins of Lignocellulose Decay Capabilities.</title>
        <authorList>
            <person name="Nagy L.G."/>
            <person name="Riley R."/>
            <person name="Tritt A."/>
            <person name="Adam C."/>
            <person name="Daum C."/>
            <person name="Floudas D."/>
            <person name="Sun H."/>
            <person name="Yadav J.S."/>
            <person name="Pangilinan J."/>
            <person name="Larsson K.H."/>
            <person name="Matsuura K."/>
            <person name="Barry K."/>
            <person name="Labutti K."/>
            <person name="Kuo R."/>
            <person name="Ohm R.A."/>
            <person name="Bhattacharya S.S."/>
            <person name="Shirouzu T."/>
            <person name="Yoshinaga Y."/>
            <person name="Martin F.M."/>
            <person name="Grigoriev I.V."/>
            <person name="Hibbett D.S."/>
        </authorList>
    </citation>
    <scope>NUCLEOTIDE SEQUENCE [LARGE SCALE GENOMIC DNA]</scope>
    <source>
        <strain evidence="1 2">TUFC12733</strain>
    </source>
</reference>
<accession>A0A167FU07</accession>
<dbReference type="AlphaFoldDB" id="A0A167FU07"/>
<dbReference type="Proteomes" id="UP000076738">
    <property type="component" value="Unassembled WGS sequence"/>
</dbReference>
<dbReference type="EMBL" id="KV417362">
    <property type="protein sequence ID" value="KZO89845.1"/>
    <property type="molecule type" value="Genomic_DNA"/>
</dbReference>
<sequence length="93" mass="9969">MSSLASLASVFSDIRPIPGQSAGASSTLPSPFPVCCRHWGECALFEEWSPMCSTPHAPVPVLLVVRLLDMGRRVGSTTLLLPCGRLAHYGWTS</sequence>
<name>A0A167FU07_CALVF</name>
<organism evidence="1 2">
    <name type="scientific">Calocera viscosa (strain TUFC12733)</name>
    <dbReference type="NCBI Taxonomy" id="1330018"/>
    <lineage>
        <taxon>Eukaryota</taxon>
        <taxon>Fungi</taxon>
        <taxon>Dikarya</taxon>
        <taxon>Basidiomycota</taxon>
        <taxon>Agaricomycotina</taxon>
        <taxon>Dacrymycetes</taxon>
        <taxon>Dacrymycetales</taxon>
        <taxon>Dacrymycetaceae</taxon>
        <taxon>Calocera</taxon>
    </lineage>
</organism>
<keyword evidence="2" id="KW-1185">Reference proteome</keyword>
<protein>
    <submittedName>
        <fullName evidence="1">Uncharacterized protein</fullName>
    </submittedName>
</protein>